<feature type="disulfide bond" evidence="9">
    <location>
        <begin position="263"/>
        <end position="272"/>
    </location>
</feature>
<keyword evidence="14" id="KW-1185">Reference proteome</keyword>
<evidence type="ECO:0000313" key="14">
    <source>
        <dbReference type="Proteomes" id="UP000678499"/>
    </source>
</evidence>
<dbReference type="GO" id="GO:0005283">
    <property type="term" value="F:amino acid:sodium symporter activity"/>
    <property type="evidence" value="ECO:0007669"/>
    <property type="project" value="TreeGrafter"/>
</dbReference>
<feature type="transmembrane region" description="Helical" evidence="12">
    <location>
        <begin position="583"/>
        <end position="607"/>
    </location>
</feature>
<keyword evidence="8" id="KW-0479">Metal-binding</keyword>
<feature type="compositionally biased region" description="Low complexity" evidence="11">
    <location>
        <begin position="20"/>
        <end position="33"/>
    </location>
</feature>
<feature type="binding site" evidence="8">
    <location>
        <position position="558"/>
    </location>
    <ligand>
        <name>Na(+)</name>
        <dbReference type="ChEBI" id="CHEBI:29101"/>
        <label>1</label>
    </ligand>
</feature>
<evidence type="ECO:0000256" key="7">
    <source>
        <dbReference type="ARBA" id="ARBA00023136"/>
    </source>
</evidence>
<gene>
    <name evidence="13" type="ORF">NMOB1V02_LOCUS4388</name>
</gene>
<feature type="transmembrane region" description="Helical" evidence="12">
    <location>
        <begin position="456"/>
        <end position="473"/>
    </location>
</feature>
<dbReference type="PROSITE" id="PS00610">
    <property type="entry name" value="NA_NEUROTRAN_SYMP_1"/>
    <property type="match status" value="1"/>
</dbReference>
<dbReference type="EMBL" id="CAJPEX010000669">
    <property type="protein sequence ID" value="CAG0916787.1"/>
    <property type="molecule type" value="Genomic_DNA"/>
</dbReference>
<feature type="transmembrane region" description="Helical" evidence="12">
    <location>
        <begin position="693"/>
        <end position="715"/>
    </location>
</feature>
<dbReference type="GO" id="GO:0046872">
    <property type="term" value="F:metal ion binding"/>
    <property type="evidence" value="ECO:0007669"/>
    <property type="project" value="UniProtKB-KW"/>
</dbReference>
<feature type="region of interest" description="Disordered" evidence="11">
    <location>
        <begin position="17"/>
        <end position="52"/>
    </location>
</feature>
<accession>A0A7R9GBR0</accession>
<evidence type="ECO:0000256" key="12">
    <source>
        <dbReference type="SAM" id="Phobius"/>
    </source>
</evidence>
<dbReference type="GO" id="GO:0089718">
    <property type="term" value="P:amino acid import across plasma membrane"/>
    <property type="evidence" value="ECO:0007669"/>
    <property type="project" value="TreeGrafter"/>
</dbReference>
<keyword evidence="7 12" id="KW-0472">Membrane</keyword>
<evidence type="ECO:0000256" key="1">
    <source>
        <dbReference type="ARBA" id="ARBA00004141"/>
    </source>
</evidence>
<organism evidence="13">
    <name type="scientific">Notodromas monacha</name>
    <dbReference type="NCBI Taxonomy" id="399045"/>
    <lineage>
        <taxon>Eukaryota</taxon>
        <taxon>Metazoa</taxon>
        <taxon>Ecdysozoa</taxon>
        <taxon>Arthropoda</taxon>
        <taxon>Crustacea</taxon>
        <taxon>Oligostraca</taxon>
        <taxon>Ostracoda</taxon>
        <taxon>Podocopa</taxon>
        <taxon>Podocopida</taxon>
        <taxon>Cypridocopina</taxon>
        <taxon>Cypridoidea</taxon>
        <taxon>Cyprididae</taxon>
        <taxon>Notodromas</taxon>
    </lineage>
</organism>
<dbReference type="GO" id="GO:0005886">
    <property type="term" value="C:plasma membrane"/>
    <property type="evidence" value="ECO:0007669"/>
    <property type="project" value="TreeGrafter"/>
</dbReference>
<dbReference type="PANTHER" id="PTHR11616:SF236">
    <property type="entry name" value="TRANSPORTER"/>
    <property type="match status" value="1"/>
</dbReference>
<feature type="binding site" evidence="8">
    <location>
        <position position="512"/>
    </location>
    <ligand>
        <name>Na(+)</name>
        <dbReference type="ChEBI" id="CHEBI:29101"/>
        <label>1</label>
    </ligand>
</feature>
<protein>
    <recommendedName>
        <fullName evidence="10">Transporter</fullName>
    </recommendedName>
</protein>
<sequence length="789" mass="87629">MNDLACPTRFTEVKLDEPSSSEASTTVTEVSTTGIGVDGSSNDTAVDEHHPERGTWSNPVEFFLTCLGYTVGLGNLWRFPYLAYANGGDMNDLACPTRFTEVKLDEPSSSEASTTVTEVSTTGIGVDGSSNDTAVDEHHPERGTWSNPVEFFLTCLGYTVGLGNLWRFPYLAYANGGGAFLIPYVTMLVFTGLPLYGLELCLGQYASLGANKLFGKMLPLFQGLGYAVLVVAFYTSIYYNVIIAWTVFYLFASFQREVPWKNCDGDFNTPGCYNRQMDEKCHSISSNMTFWNGTCTTVADLCKNSLNTCYRVGDETTTCAKRLQAAWNSTHCLNVTAKDEGDTDPYLFVPLKFAYERVSASEEYFTNFMLAKTDSWDDFGGLKWDLVLCSALAWVLVAAALIKGVQSSGKVVYFTALFPYFSFIGGLKWDLVLCSALAWVLVAAALIKGVQSSGKVVYFTALFPYVVLLIFGIKGATLPGSLEGVKYFVTPKWELLKSPRVWVDAATQNFYSLGPAFGGLITFSSYNKFNHNCMRLLTWAPLWGVLFFSMLMVCGFDSEFTMIETLVTALLDEKPKLRRYKGWVALVVSIIGFLLGLSMCTRGGIYMFTLFDYYSAGWAVLLLGAVEALIVVYVYGYKRFMDNVKEMMPRVFPFEGYWKFTLSFSSPVLIVGMVIATWVQYEQPSYGGAPFPVWADVLGWLMGISPLVVLVGFGIRKVLQAKKNGTDLRSLVKPKHDWGPAHFRESLQGTPKPALTEKVSTDSTCSRLRDYVRSTRKLRHTLTNTTIVE</sequence>
<comment type="subcellular location">
    <subcellularLocation>
        <location evidence="1">Membrane</location>
        <topology evidence="1">Multi-pass membrane protein</topology>
    </subcellularLocation>
</comment>
<feature type="transmembrane region" description="Helical" evidence="12">
    <location>
        <begin position="657"/>
        <end position="681"/>
    </location>
</feature>
<dbReference type="Proteomes" id="UP000678499">
    <property type="component" value="Unassembled WGS sequence"/>
</dbReference>
<feature type="transmembrane region" description="Helical" evidence="12">
    <location>
        <begin position="170"/>
        <end position="190"/>
    </location>
</feature>
<keyword evidence="8" id="KW-0915">Sodium</keyword>
<feature type="compositionally biased region" description="Low complexity" evidence="11">
    <location>
        <begin position="109"/>
        <end position="122"/>
    </location>
</feature>
<dbReference type="SUPFAM" id="SSF161070">
    <property type="entry name" value="SNF-like"/>
    <property type="match status" value="3"/>
</dbReference>
<dbReference type="PROSITE" id="PS50267">
    <property type="entry name" value="NA_NEUROTRAN_SYMP_3"/>
    <property type="match status" value="2"/>
</dbReference>
<comment type="similarity">
    <text evidence="2 10">Belongs to the sodium:neurotransmitter symporter (SNF) (TC 2.A.22) family.</text>
</comment>
<feature type="transmembrane region" description="Helical" evidence="12">
    <location>
        <begin position="613"/>
        <end position="636"/>
    </location>
</feature>
<dbReference type="Pfam" id="PF00209">
    <property type="entry name" value="SNF"/>
    <property type="match status" value="4"/>
</dbReference>
<feature type="binding site" evidence="8">
    <location>
        <position position="157"/>
    </location>
    <ligand>
        <name>Na(+)</name>
        <dbReference type="ChEBI" id="CHEBI:29101"/>
        <label>1</label>
    </ligand>
</feature>
<evidence type="ECO:0000256" key="3">
    <source>
        <dbReference type="ARBA" id="ARBA00022448"/>
    </source>
</evidence>
<evidence type="ECO:0000256" key="11">
    <source>
        <dbReference type="SAM" id="MobiDB-lite"/>
    </source>
</evidence>
<evidence type="ECO:0000313" key="13">
    <source>
        <dbReference type="EMBL" id="CAD7276635.1"/>
    </source>
</evidence>
<keyword evidence="3 10" id="KW-0813">Transport</keyword>
<name>A0A7R9GBR0_9CRUS</name>
<feature type="binding site" evidence="8">
    <location>
        <position position="160"/>
    </location>
    <ligand>
        <name>Na(+)</name>
        <dbReference type="ChEBI" id="CHEBI:29101"/>
        <label>1</label>
    </ligand>
</feature>
<feature type="transmembrane region" description="Helical" evidence="12">
    <location>
        <begin position="386"/>
        <end position="405"/>
    </location>
</feature>
<evidence type="ECO:0000256" key="10">
    <source>
        <dbReference type="RuleBase" id="RU003732"/>
    </source>
</evidence>
<dbReference type="PRINTS" id="PR00176">
    <property type="entry name" value="NANEUSMPORT"/>
</dbReference>
<evidence type="ECO:0000256" key="2">
    <source>
        <dbReference type="ARBA" id="ARBA00006459"/>
    </source>
</evidence>
<dbReference type="PANTHER" id="PTHR11616">
    <property type="entry name" value="SODIUM/CHLORIDE DEPENDENT TRANSPORTER"/>
    <property type="match status" value="1"/>
</dbReference>
<keyword evidence="6 12" id="KW-1133">Transmembrane helix</keyword>
<feature type="transmembrane region" description="Helical" evidence="12">
    <location>
        <begin position="224"/>
        <end position="251"/>
    </location>
</feature>
<dbReference type="InterPro" id="IPR000175">
    <property type="entry name" value="Na/ntran_symport"/>
</dbReference>
<feature type="transmembrane region" description="Helical" evidence="12">
    <location>
        <begin position="536"/>
        <end position="556"/>
    </location>
</feature>
<evidence type="ECO:0000256" key="8">
    <source>
        <dbReference type="PIRSR" id="PIRSR600175-1"/>
    </source>
</evidence>
<evidence type="ECO:0000256" key="5">
    <source>
        <dbReference type="ARBA" id="ARBA00022847"/>
    </source>
</evidence>
<dbReference type="AlphaFoldDB" id="A0A7R9GBR0"/>
<dbReference type="InterPro" id="IPR037272">
    <property type="entry name" value="SNS_sf"/>
</dbReference>
<feature type="transmembrane region" description="Helical" evidence="12">
    <location>
        <begin position="417"/>
        <end position="444"/>
    </location>
</feature>
<dbReference type="EMBL" id="OA882706">
    <property type="protein sequence ID" value="CAD7276635.1"/>
    <property type="molecule type" value="Genomic_DNA"/>
</dbReference>
<reference evidence="13" key="1">
    <citation type="submission" date="2020-11" db="EMBL/GenBank/DDBJ databases">
        <authorList>
            <person name="Tran Van P."/>
        </authorList>
    </citation>
    <scope>NUCLEOTIDE SEQUENCE</scope>
</reference>
<proteinExistence type="inferred from homology"/>
<keyword evidence="4 10" id="KW-0812">Transmembrane</keyword>
<keyword evidence="5 10" id="KW-0769">Symport</keyword>
<feature type="region of interest" description="Disordered" evidence="11">
    <location>
        <begin position="104"/>
        <end position="141"/>
    </location>
</feature>
<feature type="binding site" evidence="8">
    <location>
        <position position="557"/>
    </location>
    <ligand>
        <name>Na(+)</name>
        <dbReference type="ChEBI" id="CHEBI:29101"/>
        <label>1</label>
    </ligand>
</feature>
<keyword evidence="9" id="KW-1015">Disulfide bond</keyword>
<feature type="binding site" evidence="8">
    <location>
        <position position="164"/>
    </location>
    <ligand>
        <name>Na(+)</name>
        <dbReference type="ChEBI" id="CHEBI:29101"/>
        <label>1</label>
    </ligand>
</feature>
<evidence type="ECO:0000256" key="9">
    <source>
        <dbReference type="PIRSR" id="PIRSR600175-2"/>
    </source>
</evidence>
<evidence type="ECO:0000256" key="4">
    <source>
        <dbReference type="ARBA" id="ARBA00022692"/>
    </source>
</evidence>
<evidence type="ECO:0000256" key="6">
    <source>
        <dbReference type="ARBA" id="ARBA00022989"/>
    </source>
</evidence>
<dbReference type="PROSITE" id="PS00754">
    <property type="entry name" value="NA_NEUROTRAN_SYMP_2"/>
    <property type="match status" value="1"/>
</dbReference>